<proteinExistence type="predicted"/>
<dbReference type="OrthoDB" id="5740990at2"/>
<gene>
    <name evidence="1" type="ORF">EV696_11020</name>
</gene>
<sequence>MKVNISIDGSPDEVRAFFGWPPVAQLHEELLRKMQEQMASGAPGFDPASVMKNMMPEHLQNMMSMQQAFWQQMATQGEKKDKDK</sequence>
<organism evidence="1 2">
    <name type="scientific">Permianibacter aggregans</name>
    <dbReference type="NCBI Taxonomy" id="1510150"/>
    <lineage>
        <taxon>Bacteria</taxon>
        <taxon>Pseudomonadati</taxon>
        <taxon>Pseudomonadota</taxon>
        <taxon>Gammaproteobacteria</taxon>
        <taxon>Pseudomonadales</taxon>
        <taxon>Pseudomonadaceae</taxon>
        <taxon>Permianibacter</taxon>
    </lineage>
</organism>
<evidence type="ECO:0000313" key="2">
    <source>
        <dbReference type="Proteomes" id="UP000295375"/>
    </source>
</evidence>
<reference evidence="1 2" key="1">
    <citation type="submission" date="2019-03" db="EMBL/GenBank/DDBJ databases">
        <title>Genomic Encyclopedia of Type Strains, Phase IV (KMG-IV): sequencing the most valuable type-strain genomes for metagenomic binning, comparative biology and taxonomic classification.</title>
        <authorList>
            <person name="Goeker M."/>
        </authorList>
    </citation>
    <scope>NUCLEOTIDE SEQUENCE [LARGE SCALE GENOMIC DNA]</scope>
    <source>
        <strain evidence="1 2">DSM 103792</strain>
    </source>
</reference>
<dbReference type="Pfam" id="PF20099">
    <property type="entry name" value="DUF6489"/>
    <property type="match status" value="1"/>
</dbReference>
<evidence type="ECO:0000313" key="1">
    <source>
        <dbReference type="EMBL" id="TDQ47428.1"/>
    </source>
</evidence>
<dbReference type="RefSeq" id="WP_133591028.1">
    <property type="nucleotide sequence ID" value="NZ_CP037953.1"/>
</dbReference>
<dbReference type="Proteomes" id="UP000295375">
    <property type="component" value="Unassembled WGS sequence"/>
</dbReference>
<keyword evidence="2" id="KW-1185">Reference proteome</keyword>
<name>A0A4R6UKC9_9GAMM</name>
<comment type="caution">
    <text evidence="1">The sequence shown here is derived from an EMBL/GenBank/DDBJ whole genome shotgun (WGS) entry which is preliminary data.</text>
</comment>
<dbReference type="EMBL" id="SNYM01000010">
    <property type="protein sequence ID" value="TDQ47428.1"/>
    <property type="molecule type" value="Genomic_DNA"/>
</dbReference>
<dbReference type="InterPro" id="IPR045502">
    <property type="entry name" value="DUF6489"/>
</dbReference>
<protein>
    <submittedName>
        <fullName evidence="1">Uncharacterized protein</fullName>
    </submittedName>
</protein>
<accession>A0A4R6UKC9</accession>
<dbReference type="AlphaFoldDB" id="A0A4R6UKC9"/>